<evidence type="ECO:0000256" key="2">
    <source>
        <dbReference type="ARBA" id="ARBA00022801"/>
    </source>
</evidence>
<dbReference type="PRINTS" id="PR00719">
    <property type="entry name" value="LMWPTPASE"/>
</dbReference>
<dbReference type="SMART" id="SM00226">
    <property type="entry name" value="LMWPc"/>
    <property type="match status" value="1"/>
</dbReference>
<evidence type="ECO:0000313" key="7">
    <source>
        <dbReference type="Proteomes" id="UP001203761"/>
    </source>
</evidence>
<feature type="region of interest" description="Disordered" evidence="4">
    <location>
        <begin position="1"/>
        <end position="23"/>
    </location>
</feature>
<protein>
    <recommendedName>
        <fullName evidence="5">Phosphotyrosine protein phosphatase I domain-containing protein</fullName>
    </recommendedName>
</protein>
<dbReference type="Proteomes" id="UP001203761">
    <property type="component" value="Unassembled WGS sequence"/>
</dbReference>
<keyword evidence="3" id="KW-0904">Protein phosphatase</keyword>
<feature type="compositionally biased region" description="Low complexity" evidence="4">
    <location>
        <begin position="223"/>
        <end position="234"/>
    </location>
</feature>
<dbReference type="Gene3D" id="3.40.50.2300">
    <property type="match status" value="1"/>
</dbReference>
<keyword evidence="2" id="KW-0378">Hydrolase</keyword>
<dbReference type="InterPro" id="IPR050438">
    <property type="entry name" value="LMW_PTPase"/>
</dbReference>
<dbReference type="RefSeq" id="WP_249737311.1">
    <property type="nucleotide sequence ID" value="NZ_JAKNCJ010000002.1"/>
</dbReference>
<evidence type="ECO:0000259" key="5">
    <source>
        <dbReference type="SMART" id="SM00226"/>
    </source>
</evidence>
<dbReference type="PANTHER" id="PTHR11717">
    <property type="entry name" value="LOW MOLECULAR WEIGHT PROTEIN TYROSINE PHOSPHATASE"/>
    <property type="match status" value="1"/>
</dbReference>
<dbReference type="PANTHER" id="PTHR11717:SF31">
    <property type="entry name" value="LOW MOLECULAR WEIGHT PROTEIN-TYROSINE-PHOSPHATASE ETP-RELATED"/>
    <property type="match status" value="1"/>
</dbReference>
<dbReference type="InterPro" id="IPR036196">
    <property type="entry name" value="Ptyr_pPase_sf"/>
</dbReference>
<dbReference type="InterPro" id="IPR017867">
    <property type="entry name" value="Tyr_phospatase_low_mol_wt"/>
</dbReference>
<keyword evidence="7" id="KW-1185">Reference proteome</keyword>
<sequence length="243" mass="25108">MFRSRRADRPGASPASPLGGALAQAPRAPQFGIAPPAPSGPTAPRASSFGVSSLLGEDRAVRSVLVVCTGNVCRSPFGERLLQALAPGAAVESMGTHAMVGAPMDSLMAAELQARGGSATGFRSRQLGPEMPSADLILVMSRRQRQYLLEEHPGAMRRVGLLGDAASLAALVPPGETLRRSHVAQWARQAVPADAEIADPYKRGAAAAATAAAQLEENVRRLAAALSPASPSHSDSPRQEPSA</sequence>
<evidence type="ECO:0000313" key="6">
    <source>
        <dbReference type="EMBL" id="MCL6423223.1"/>
    </source>
</evidence>
<dbReference type="Pfam" id="PF01451">
    <property type="entry name" value="LMWPc"/>
    <property type="match status" value="1"/>
</dbReference>
<feature type="region of interest" description="Disordered" evidence="4">
    <location>
        <begin position="222"/>
        <end position="243"/>
    </location>
</feature>
<organism evidence="6 7">
    <name type="scientific">Brachybacterium equifaecis</name>
    <dbReference type="NCBI Taxonomy" id="2910770"/>
    <lineage>
        <taxon>Bacteria</taxon>
        <taxon>Bacillati</taxon>
        <taxon>Actinomycetota</taxon>
        <taxon>Actinomycetes</taxon>
        <taxon>Micrococcales</taxon>
        <taxon>Dermabacteraceae</taxon>
        <taxon>Brachybacterium</taxon>
    </lineage>
</organism>
<dbReference type="SUPFAM" id="SSF52788">
    <property type="entry name" value="Phosphotyrosine protein phosphatases I"/>
    <property type="match status" value="1"/>
</dbReference>
<dbReference type="EMBL" id="JAKNCJ010000002">
    <property type="protein sequence ID" value="MCL6423223.1"/>
    <property type="molecule type" value="Genomic_DNA"/>
</dbReference>
<evidence type="ECO:0000256" key="3">
    <source>
        <dbReference type="ARBA" id="ARBA00022912"/>
    </source>
</evidence>
<accession>A0ABT0QZY3</accession>
<gene>
    <name evidence="6" type="ORF">Bequi_07465</name>
</gene>
<comment type="caution">
    <text evidence="6">The sequence shown here is derived from an EMBL/GenBank/DDBJ whole genome shotgun (WGS) entry which is preliminary data.</text>
</comment>
<evidence type="ECO:0000256" key="4">
    <source>
        <dbReference type="SAM" id="MobiDB-lite"/>
    </source>
</evidence>
<reference evidence="6" key="1">
    <citation type="submission" date="2022-02" db="EMBL/GenBank/DDBJ databases">
        <authorList>
            <person name="Lee M."/>
            <person name="Kim S.-J."/>
            <person name="Jung M.-Y."/>
        </authorList>
    </citation>
    <scope>NUCLEOTIDE SEQUENCE</scope>
    <source>
        <strain evidence="6">JHP9</strain>
    </source>
</reference>
<name>A0ABT0QZY3_9MICO</name>
<feature type="domain" description="Phosphotyrosine protein phosphatase I" evidence="5">
    <location>
        <begin position="62"/>
        <end position="225"/>
    </location>
</feature>
<proteinExistence type="inferred from homology"/>
<feature type="region of interest" description="Disordered" evidence="4">
    <location>
        <begin position="28"/>
        <end position="47"/>
    </location>
</feature>
<dbReference type="InterPro" id="IPR023485">
    <property type="entry name" value="Ptyr_pPase"/>
</dbReference>
<comment type="similarity">
    <text evidence="1">Belongs to the low molecular weight phosphotyrosine protein phosphatase family.</text>
</comment>
<evidence type="ECO:0000256" key="1">
    <source>
        <dbReference type="ARBA" id="ARBA00011063"/>
    </source>
</evidence>